<evidence type="ECO:0000259" key="1">
    <source>
        <dbReference type="Pfam" id="PF07510"/>
    </source>
</evidence>
<protein>
    <submittedName>
        <fullName evidence="2">HNH endonuclease family protein</fullName>
    </submittedName>
</protein>
<sequence length="193" mass="20988">MRPFLFVLILATLWLLLPRGWPEDIPPVTEVPQRARVLGYDRTEFGAGWSPADACTVREAVLLSLIDAAVLTPGCTVTGGTVTDPYTGTVLTADDALEIDHVLPLSAAWDLGAHAWPASRREEFANDPLNLLVVAAPVNRAKSDLLPSEWLPPERGSRCAYAQRLGAVAVAYDLPLPAEDIAVMTRVCRHRVE</sequence>
<keyword evidence="2" id="KW-0378">Hydrolase</keyword>
<dbReference type="InterPro" id="IPR011089">
    <property type="entry name" value="GmrSD_C"/>
</dbReference>
<dbReference type="PANTHER" id="PTHR24094">
    <property type="entry name" value="SECRETED PROTEIN"/>
    <property type="match status" value="1"/>
</dbReference>
<proteinExistence type="predicted"/>
<dbReference type="GO" id="GO:0004519">
    <property type="term" value="F:endonuclease activity"/>
    <property type="evidence" value="ECO:0007669"/>
    <property type="project" value="UniProtKB-KW"/>
</dbReference>
<dbReference type="EMBL" id="CP126970">
    <property type="protein sequence ID" value="WIM69475.1"/>
    <property type="molecule type" value="Genomic_DNA"/>
</dbReference>
<dbReference type="RefSeq" id="WP_284874069.1">
    <property type="nucleotide sequence ID" value="NZ_CP126970.1"/>
</dbReference>
<accession>A0ABY8VL03</accession>
<keyword evidence="3" id="KW-1185">Reference proteome</keyword>
<evidence type="ECO:0000313" key="2">
    <source>
        <dbReference type="EMBL" id="WIM69475.1"/>
    </source>
</evidence>
<evidence type="ECO:0000313" key="3">
    <source>
        <dbReference type="Proteomes" id="UP001238805"/>
    </source>
</evidence>
<name>A0ABY8VL03_9CORY</name>
<dbReference type="Proteomes" id="UP001238805">
    <property type="component" value="Chromosome"/>
</dbReference>
<gene>
    <name evidence="2" type="ORF">QP029_09455</name>
</gene>
<feature type="domain" description="GmrSD restriction endonucleases C-terminal" evidence="1">
    <location>
        <begin position="84"/>
        <end position="164"/>
    </location>
</feature>
<reference evidence="2 3" key="1">
    <citation type="submission" date="2023-05" db="EMBL/GenBank/DDBJ databases">
        <title>Corynebacterium suedekumii sp. nov. and Corynebacterium breve sp. nov. isolated from raw cow's milk.</title>
        <authorList>
            <person name="Baer M.K."/>
            <person name="Mehl L."/>
            <person name="Hellmuth R."/>
            <person name="Marke G."/>
            <person name="Lipski A."/>
        </authorList>
    </citation>
    <scope>NUCLEOTIDE SEQUENCE [LARGE SCALE GENOMIC DNA]</scope>
    <source>
        <strain evidence="2 3">LM112</strain>
    </source>
</reference>
<keyword evidence="2" id="KW-0540">Nuclease</keyword>
<organism evidence="2 3">
    <name type="scientific">Corynebacterium suedekumii</name>
    <dbReference type="NCBI Taxonomy" id="3049801"/>
    <lineage>
        <taxon>Bacteria</taxon>
        <taxon>Bacillati</taxon>
        <taxon>Actinomycetota</taxon>
        <taxon>Actinomycetes</taxon>
        <taxon>Mycobacteriales</taxon>
        <taxon>Corynebacteriaceae</taxon>
        <taxon>Corynebacterium</taxon>
    </lineage>
</organism>
<dbReference type="Pfam" id="PF07510">
    <property type="entry name" value="GmrSD_C"/>
    <property type="match status" value="1"/>
</dbReference>
<keyword evidence="2" id="KW-0255">Endonuclease</keyword>
<dbReference type="PANTHER" id="PTHR24094:SF15">
    <property type="entry name" value="AMP-DEPENDENT SYNTHETASE_LIGASE DOMAIN-CONTAINING PROTEIN-RELATED"/>
    <property type="match status" value="1"/>
</dbReference>